<evidence type="ECO:0000256" key="15">
    <source>
        <dbReference type="ARBA" id="ARBA00064709"/>
    </source>
</evidence>
<accession>A0A1W0W0T1</accession>
<evidence type="ECO:0000256" key="4">
    <source>
        <dbReference type="ARBA" id="ARBA00004514"/>
    </source>
</evidence>
<keyword evidence="21" id="KW-1185">Reference proteome</keyword>
<evidence type="ECO:0000256" key="5">
    <source>
        <dbReference type="ARBA" id="ARBA00008324"/>
    </source>
</evidence>
<dbReference type="InterPro" id="IPR039298">
    <property type="entry name" value="ACOT13"/>
</dbReference>
<dbReference type="Proteomes" id="UP000000768">
    <property type="component" value="Chromosome 3"/>
</dbReference>
<proteinExistence type="inferred from homology"/>
<evidence type="ECO:0000256" key="10">
    <source>
        <dbReference type="ARBA" id="ARBA00023128"/>
    </source>
</evidence>
<organism evidence="20 21">
    <name type="scientific">Sorghum bicolor</name>
    <name type="common">Sorghum</name>
    <name type="synonym">Sorghum vulgare</name>
    <dbReference type="NCBI Taxonomy" id="4558"/>
    <lineage>
        <taxon>Eukaryota</taxon>
        <taxon>Viridiplantae</taxon>
        <taxon>Streptophyta</taxon>
        <taxon>Embryophyta</taxon>
        <taxon>Tracheophyta</taxon>
        <taxon>Spermatophyta</taxon>
        <taxon>Magnoliopsida</taxon>
        <taxon>Liliopsida</taxon>
        <taxon>Poales</taxon>
        <taxon>Poaceae</taxon>
        <taxon>PACMAD clade</taxon>
        <taxon>Panicoideae</taxon>
        <taxon>Andropogonodae</taxon>
        <taxon>Andropogoneae</taxon>
        <taxon>Sorghinae</taxon>
        <taxon>Sorghum</taxon>
    </lineage>
</organism>
<dbReference type="InterPro" id="IPR006683">
    <property type="entry name" value="Thioestr_dom"/>
</dbReference>
<dbReference type="GO" id="GO:0006629">
    <property type="term" value="P:lipid metabolic process"/>
    <property type="evidence" value="ECO:0007669"/>
    <property type="project" value="UniProtKB-KW"/>
</dbReference>
<evidence type="ECO:0000256" key="16">
    <source>
        <dbReference type="ARBA" id="ARBA00067273"/>
    </source>
</evidence>
<keyword evidence="8" id="KW-0007">Acetylation</keyword>
<dbReference type="GO" id="GO:0005829">
    <property type="term" value="C:cytosol"/>
    <property type="evidence" value="ECO:0007669"/>
    <property type="project" value="UniProtKB-SubCell"/>
</dbReference>
<evidence type="ECO:0000256" key="3">
    <source>
        <dbReference type="ARBA" id="ARBA00004186"/>
    </source>
</evidence>
<evidence type="ECO:0000313" key="21">
    <source>
        <dbReference type="Proteomes" id="UP000000768"/>
    </source>
</evidence>
<evidence type="ECO:0000256" key="6">
    <source>
        <dbReference type="ARBA" id="ARBA00022490"/>
    </source>
</evidence>
<reference evidence="21" key="2">
    <citation type="journal article" date="2018" name="Plant J.">
        <title>The Sorghum bicolor reference genome: improved assembly, gene annotations, a transcriptome atlas, and signatures of genome organization.</title>
        <authorList>
            <person name="McCormick R.F."/>
            <person name="Truong S.K."/>
            <person name="Sreedasyam A."/>
            <person name="Jenkins J."/>
            <person name="Shu S."/>
            <person name="Sims D."/>
            <person name="Kennedy M."/>
            <person name="Amirebrahimi M."/>
            <person name="Weers B.D."/>
            <person name="McKinley B."/>
            <person name="Mattison A."/>
            <person name="Morishige D.T."/>
            <person name="Grimwood J."/>
            <person name="Schmutz J."/>
            <person name="Mullet J.E."/>
        </authorList>
    </citation>
    <scope>NUCLEOTIDE SEQUENCE [LARGE SCALE GENOMIC DNA]</scope>
    <source>
        <strain evidence="21">cv. BTx623</strain>
    </source>
</reference>
<evidence type="ECO:0000256" key="7">
    <source>
        <dbReference type="ARBA" id="ARBA00022801"/>
    </source>
</evidence>
<dbReference type="InParanoid" id="A0A1W0W0T1"/>
<comment type="subunit">
    <text evidence="15">Homotetramer. Interacts with PCTP.</text>
</comment>
<dbReference type="GO" id="GO:0005819">
    <property type="term" value="C:spindle"/>
    <property type="evidence" value="ECO:0007669"/>
    <property type="project" value="UniProtKB-SubCell"/>
</dbReference>
<protein>
    <recommendedName>
        <fullName evidence="16">Acyl-coenzyme A thioesterase 13</fullName>
    </recommendedName>
    <alternativeName>
        <fullName evidence="17">Hotdog-fold thioesterase superfamily member 2</fullName>
    </alternativeName>
    <alternativeName>
        <fullName evidence="18">Thioesterase superfamily member 2</fullName>
    </alternativeName>
</protein>
<evidence type="ECO:0000256" key="12">
    <source>
        <dbReference type="ARBA" id="ARBA00023242"/>
    </source>
</evidence>
<dbReference type="SUPFAM" id="SSF54637">
    <property type="entry name" value="Thioesterase/thiol ester dehydrase-isomerase"/>
    <property type="match status" value="1"/>
</dbReference>
<evidence type="ECO:0000256" key="11">
    <source>
        <dbReference type="ARBA" id="ARBA00023212"/>
    </source>
</evidence>
<evidence type="ECO:0000256" key="13">
    <source>
        <dbReference type="ARBA" id="ARBA00052976"/>
    </source>
</evidence>
<evidence type="ECO:0000256" key="17">
    <source>
        <dbReference type="ARBA" id="ARBA00081533"/>
    </source>
</evidence>
<comment type="function">
    <text evidence="14">Catalyzes the hydrolysis of acyl-CoAs into free fatty acids and coenzyme A (CoASH), regulating their respective intracellular levels. Has acyl-CoA thioesterase activity towards medium (C12) and long-chain (C18) fatty acyl-CoA substrates. Can also hydrolyze 3-hydroxyphenylacetyl-CoA and 3,4-dihydroxyphenylacetyl-CoA (in vitro). May play a role in controlling adaptive thermogenesis.</text>
</comment>
<dbReference type="InterPro" id="IPR029069">
    <property type="entry name" value="HotDog_dom_sf"/>
</dbReference>
<dbReference type="AlphaFoldDB" id="A0A1W0W0T1"/>
<comment type="similarity">
    <text evidence="5">Belongs to the thioesterase PaaI family.</text>
</comment>
<dbReference type="GO" id="GO:0047617">
    <property type="term" value="F:fatty acyl-CoA hydrolase activity"/>
    <property type="evidence" value="ECO:0000318"/>
    <property type="project" value="GO_Central"/>
</dbReference>
<evidence type="ECO:0000256" key="2">
    <source>
        <dbReference type="ARBA" id="ARBA00004173"/>
    </source>
</evidence>
<dbReference type="NCBIfam" id="TIGR00369">
    <property type="entry name" value="unchar_dom_1"/>
    <property type="match status" value="1"/>
</dbReference>
<keyword evidence="6" id="KW-0963">Cytoplasm</keyword>
<comment type="catalytic activity">
    <reaction evidence="13">
        <text>a fatty acyl-CoA + H2O = a fatty acid + CoA + H(+)</text>
        <dbReference type="Rhea" id="RHEA:16781"/>
        <dbReference type="ChEBI" id="CHEBI:15377"/>
        <dbReference type="ChEBI" id="CHEBI:15378"/>
        <dbReference type="ChEBI" id="CHEBI:28868"/>
        <dbReference type="ChEBI" id="CHEBI:57287"/>
        <dbReference type="ChEBI" id="CHEBI:77636"/>
    </reaction>
    <physiologicalReaction direction="left-to-right" evidence="13">
        <dbReference type="Rhea" id="RHEA:16782"/>
    </physiologicalReaction>
</comment>
<dbReference type="Pfam" id="PF03061">
    <property type="entry name" value="4HBT"/>
    <property type="match status" value="1"/>
</dbReference>
<dbReference type="CDD" id="cd03443">
    <property type="entry name" value="PaaI_thioesterase"/>
    <property type="match status" value="1"/>
</dbReference>
<dbReference type="EMBL" id="CM000762">
    <property type="protein sequence ID" value="OQU87989.1"/>
    <property type="molecule type" value="Genomic_DNA"/>
</dbReference>
<evidence type="ECO:0000256" key="1">
    <source>
        <dbReference type="ARBA" id="ARBA00004123"/>
    </source>
</evidence>
<dbReference type="Gene3D" id="3.10.129.10">
    <property type="entry name" value="Hotdog Thioesterase"/>
    <property type="match status" value="1"/>
</dbReference>
<sequence>MPKLEDDRSKSKDGEGAAVMEWQLEPGVVSKLYDVFTVAGLRVDAIEPGRALCSFTVPPRLTDKSKRMHGGALASLVDLVGSAVFYAGGSPTTGVSLEITISYINAARANEEIEIEGTVLGIGEKTGCVVVEVRKKSTGEVIAHGRHTKYLALAISSKL</sequence>
<dbReference type="OMA" id="RWHDERI"/>
<dbReference type="GO" id="GO:0005634">
    <property type="term" value="C:nucleus"/>
    <property type="evidence" value="ECO:0007669"/>
    <property type="project" value="UniProtKB-SubCell"/>
</dbReference>
<gene>
    <name evidence="20" type="ORF">SORBI_3003G378301</name>
</gene>
<feature type="domain" description="Thioesterase" evidence="19">
    <location>
        <begin position="68"/>
        <end position="141"/>
    </location>
</feature>
<reference evidence="20 21" key="1">
    <citation type="journal article" date="2009" name="Nature">
        <title>The Sorghum bicolor genome and the diversification of grasses.</title>
        <authorList>
            <person name="Paterson A.H."/>
            <person name="Bowers J.E."/>
            <person name="Bruggmann R."/>
            <person name="Dubchak I."/>
            <person name="Grimwood J."/>
            <person name="Gundlach H."/>
            <person name="Haberer G."/>
            <person name="Hellsten U."/>
            <person name="Mitros T."/>
            <person name="Poliakov A."/>
            <person name="Schmutz J."/>
            <person name="Spannagl M."/>
            <person name="Tang H."/>
            <person name="Wang X."/>
            <person name="Wicker T."/>
            <person name="Bharti A.K."/>
            <person name="Chapman J."/>
            <person name="Feltus F.A."/>
            <person name="Gowik U."/>
            <person name="Grigoriev I.V."/>
            <person name="Lyons E."/>
            <person name="Maher C.A."/>
            <person name="Martis M."/>
            <person name="Narechania A."/>
            <person name="Otillar R.P."/>
            <person name="Penning B.W."/>
            <person name="Salamov A.A."/>
            <person name="Wang Y."/>
            <person name="Zhang L."/>
            <person name="Carpita N.C."/>
            <person name="Freeling M."/>
            <person name="Gingle A.R."/>
            <person name="Hash C.T."/>
            <person name="Keller B."/>
            <person name="Klein P."/>
            <person name="Kresovich S."/>
            <person name="McCann M.C."/>
            <person name="Ming R."/>
            <person name="Peterson D.G."/>
            <person name="Mehboob-ur-Rahman"/>
            <person name="Ware D."/>
            <person name="Westhoff P."/>
            <person name="Mayer K.F."/>
            <person name="Messing J."/>
            <person name="Rokhsar D.S."/>
        </authorList>
    </citation>
    <scope>NUCLEOTIDE SEQUENCE [LARGE SCALE GENOMIC DNA]</scope>
    <source>
        <strain evidence="21">cv. BTx623</strain>
    </source>
</reference>
<evidence type="ECO:0000313" key="20">
    <source>
        <dbReference type="EMBL" id="OQU87989.1"/>
    </source>
</evidence>
<comment type="subcellular location">
    <subcellularLocation>
        <location evidence="3">Cytoplasm</location>
        <location evidence="3">Cytoskeleton</location>
        <location evidence="3">Spindle</location>
    </subcellularLocation>
    <subcellularLocation>
        <location evidence="4">Cytoplasm</location>
        <location evidence="4">Cytosol</location>
    </subcellularLocation>
    <subcellularLocation>
        <location evidence="2">Mitochondrion</location>
    </subcellularLocation>
    <subcellularLocation>
        <location evidence="1">Nucleus</location>
    </subcellularLocation>
</comment>
<keyword evidence="11" id="KW-0206">Cytoskeleton</keyword>
<dbReference type="PANTHER" id="PTHR21660">
    <property type="entry name" value="THIOESTERASE SUPERFAMILY MEMBER-RELATED"/>
    <property type="match status" value="1"/>
</dbReference>
<name>A0A1W0W0T1_SORBI</name>
<dbReference type="GO" id="GO:0005739">
    <property type="term" value="C:mitochondrion"/>
    <property type="evidence" value="ECO:0007669"/>
    <property type="project" value="UniProtKB-SubCell"/>
</dbReference>
<dbReference type="Gramene" id="OQU87989">
    <property type="protein sequence ID" value="OQU87989"/>
    <property type="gene ID" value="SORBI_3003G378301"/>
</dbReference>
<dbReference type="STRING" id="4558.A0A1W0W0T1"/>
<dbReference type="PANTHER" id="PTHR21660:SF35">
    <property type="entry name" value="THIOESTERASE DOMAIN-CONTAINING PROTEIN"/>
    <property type="match status" value="1"/>
</dbReference>
<evidence type="ECO:0000256" key="14">
    <source>
        <dbReference type="ARBA" id="ARBA00058205"/>
    </source>
</evidence>
<keyword evidence="7" id="KW-0378">Hydrolase</keyword>
<dbReference type="InterPro" id="IPR003736">
    <property type="entry name" value="PAAI_dom"/>
</dbReference>
<keyword evidence="12" id="KW-0539">Nucleus</keyword>
<evidence type="ECO:0000259" key="19">
    <source>
        <dbReference type="Pfam" id="PF03061"/>
    </source>
</evidence>
<dbReference type="FunFam" id="3.10.129.10:FF:000021">
    <property type="entry name" value="Acyl-coenzyme A thioesterase 13"/>
    <property type="match status" value="1"/>
</dbReference>
<evidence type="ECO:0000256" key="9">
    <source>
        <dbReference type="ARBA" id="ARBA00023098"/>
    </source>
</evidence>
<keyword evidence="10" id="KW-0496">Mitochondrion</keyword>
<evidence type="ECO:0000256" key="18">
    <source>
        <dbReference type="ARBA" id="ARBA00083956"/>
    </source>
</evidence>
<evidence type="ECO:0000256" key="8">
    <source>
        <dbReference type="ARBA" id="ARBA00022990"/>
    </source>
</evidence>
<keyword evidence="9" id="KW-0443">Lipid metabolism</keyword>